<dbReference type="EMBL" id="OUUW01000005">
    <property type="protein sequence ID" value="SPP80077.1"/>
    <property type="molecule type" value="Genomic_DNA"/>
</dbReference>
<dbReference type="STRING" id="7266.A0A3B0JCH6"/>
<dbReference type="Proteomes" id="UP000268350">
    <property type="component" value="Unassembled WGS sequence"/>
</dbReference>
<evidence type="ECO:0000313" key="2">
    <source>
        <dbReference type="EMBL" id="SPP80077.1"/>
    </source>
</evidence>
<accession>A0A3B0JCH6</accession>
<proteinExistence type="predicted"/>
<keyword evidence="1" id="KW-0732">Signal</keyword>
<sequence length="181" mass="18121">MPATFKAFTIMATALLAYQAAAGTITFGSLMGDASQVAVAGEKAWHQLANAVGASQTEFVQPETLNILSDMANGLGDLANAITSISVETDYVQPEASNLLGDVLSGVGTGLGDLANAITILSVQVKGGPQARSLSSNGASIIAEEGAVSAKTIAAAADAAAPYIKKLNEGLGDLANALTNL</sequence>
<dbReference type="OMA" id="MQATFKA"/>
<evidence type="ECO:0000256" key="1">
    <source>
        <dbReference type="SAM" id="SignalP"/>
    </source>
</evidence>
<gene>
    <name evidence="2" type="ORF">DGUA_6G004916</name>
</gene>
<reference evidence="3" key="1">
    <citation type="submission" date="2018-01" db="EMBL/GenBank/DDBJ databases">
        <authorList>
            <person name="Alioto T."/>
            <person name="Alioto T."/>
        </authorList>
    </citation>
    <scope>NUCLEOTIDE SEQUENCE [LARGE SCALE GENOMIC DNA]</scope>
</reference>
<name>A0A3B0JCH6_DROGU</name>
<dbReference type="AlphaFoldDB" id="A0A3B0JCH6"/>
<protein>
    <submittedName>
        <fullName evidence="2">Uncharacterized protein</fullName>
    </submittedName>
</protein>
<organism evidence="2 3">
    <name type="scientific">Drosophila guanche</name>
    <name type="common">Fruit fly</name>
    <dbReference type="NCBI Taxonomy" id="7266"/>
    <lineage>
        <taxon>Eukaryota</taxon>
        <taxon>Metazoa</taxon>
        <taxon>Ecdysozoa</taxon>
        <taxon>Arthropoda</taxon>
        <taxon>Hexapoda</taxon>
        <taxon>Insecta</taxon>
        <taxon>Pterygota</taxon>
        <taxon>Neoptera</taxon>
        <taxon>Endopterygota</taxon>
        <taxon>Diptera</taxon>
        <taxon>Brachycera</taxon>
        <taxon>Muscomorpha</taxon>
        <taxon>Ephydroidea</taxon>
        <taxon>Drosophilidae</taxon>
        <taxon>Drosophila</taxon>
        <taxon>Sophophora</taxon>
    </lineage>
</organism>
<evidence type="ECO:0000313" key="3">
    <source>
        <dbReference type="Proteomes" id="UP000268350"/>
    </source>
</evidence>
<keyword evidence="3" id="KW-1185">Reference proteome</keyword>
<feature type="signal peptide" evidence="1">
    <location>
        <begin position="1"/>
        <end position="22"/>
    </location>
</feature>
<feature type="chain" id="PRO_5017423835" evidence="1">
    <location>
        <begin position="23"/>
        <end position="181"/>
    </location>
</feature>
<dbReference type="OrthoDB" id="7866354at2759"/>